<dbReference type="CDD" id="cd04301">
    <property type="entry name" value="NAT_SF"/>
    <property type="match status" value="1"/>
</dbReference>
<feature type="domain" description="N-acetyltransferase" evidence="1">
    <location>
        <begin position="33"/>
        <end position="183"/>
    </location>
</feature>
<dbReference type="SUPFAM" id="SSF55729">
    <property type="entry name" value="Acyl-CoA N-acyltransferases (Nat)"/>
    <property type="match status" value="1"/>
</dbReference>
<proteinExistence type="predicted"/>
<dbReference type="Pfam" id="PF00583">
    <property type="entry name" value="Acetyltransf_1"/>
    <property type="match status" value="1"/>
</dbReference>
<reference evidence="2" key="1">
    <citation type="submission" date="2022-10" db="EMBL/GenBank/DDBJ databases">
        <title>The complete genomes of actinobacterial strains from the NBC collection.</title>
        <authorList>
            <person name="Joergensen T.S."/>
            <person name="Alvarez Arevalo M."/>
            <person name="Sterndorff E.B."/>
            <person name="Faurdal D."/>
            <person name="Vuksanovic O."/>
            <person name="Mourched A.-S."/>
            <person name="Charusanti P."/>
            <person name="Shaw S."/>
            <person name="Blin K."/>
            <person name="Weber T."/>
        </authorList>
    </citation>
    <scope>NUCLEOTIDE SEQUENCE</scope>
    <source>
        <strain evidence="2">NBC_00003</strain>
    </source>
</reference>
<dbReference type="AlphaFoldDB" id="A0AAU2V693"/>
<dbReference type="EMBL" id="CP108318">
    <property type="protein sequence ID" value="WTW62828.1"/>
    <property type="molecule type" value="Genomic_DNA"/>
</dbReference>
<dbReference type="GO" id="GO:0016747">
    <property type="term" value="F:acyltransferase activity, transferring groups other than amino-acyl groups"/>
    <property type="evidence" value="ECO:0007669"/>
    <property type="project" value="InterPro"/>
</dbReference>
<organism evidence="2">
    <name type="scientific">Streptomyces sp. NBC_00003</name>
    <dbReference type="NCBI Taxonomy" id="2903608"/>
    <lineage>
        <taxon>Bacteria</taxon>
        <taxon>Bacillati</taxon>
        <taxon>Actinomycetota</taxon>
        <taxon>Actinomycetes</taxon>
        <taxon>Kitasatosporales</taxon>
        <taxon>Streptomycetaceae</taxon>
        <taxon>Streptomyces</taxon>
    </lineage>
</organism>
<accession>A0AAU2V693</accession>
<gene>
    <name evidence="2" type="ORF">OG549_20460</name>
</gene>
<dbReference type="InterPro" id="IPR016181">
    <property type="entry name" value="Acyl_CoA_acyltransferase"/>
</dbReference>
<dbReference type="InterPro" id="IPR000182">
    <property type="entry name" value="GNAT_dom"/>
</dbReference>
<protein>
    <submittedName>
        <fullName evidence="2">GNAT family N-acetyltransferase</fullName>
    </submittedName>
</protein>
<sequence>MTSLATRLPTLRHFSSPGDVTDTLRRDLTECWIEVTNAGGAAGFHLPPIDARQAGPAVDRLIDGLSPATSRLVTAWRDGELLGWLNVRRDASELTAHWGTLHHVQTRTAVRGLGIGSALLREARRIAREDMGLEQLHLTARGGSGLEDFYGRLGWHEVGRWPAAFRLGPGNDQDQILMLLSPL</sequence>
<dbReference type="PROSITE" id="PS51186">
    <property type="entry name" value="GNAT"/>
    <property type="match status" value="1"/>
</dbReference>
<name>A0AAU2V693_9ACTN</name>
<evidence type="ECO:0000313" key="2">
    <source>
        <dbReference type="EMBL" id="WTW62828.1"/>
    </source>
</evidence>
<dbReference type="Gene3D" id="3.40.630.30">
    <property type="match status" value="1"/>
</dbReference>
<evidence type="ECO:0000259" key="1">
    <source>
        <dbReference type="PROSITE" id="PS51186"/>
    </source>
</evidence>